<dbReference type="AlphaFoldDB" id="A0A0V1AL87"/>
<evidence type="ECO:0000313" key="1">
    <source>
        <dbReference type="EMBL" id="KRY25068.1"/>
    </source>
</evidence>
<sequence length="103" mass="12339">MNSIKFNDMIVFRKYQTYSEPTIRHSGVNIYWQEQLERSLTTGRLNEISQWKTTRWKILCTFQPIWKQLLSIYSKWTENEEKSTCPKQRNIAQDLAFSANTSL</sequence>
<comment type="caution">
    <text evidence="1">The sequence shown here is derived from an EMBL/GenBank/DDBJ whole genome shotgun (WGS) entry which is preliminary data.</text>
</comment>
<proteinExistence type="predicted"/>
<organism evidence="1 2">
    <name type="scientific">Trichinella spiralis</name>
    <name type="common">Trichina worm</name>
    <dbReference type="NCBI Taxonomy" id="6334"/>
    <lineage>
        <taxon>Eukaryota</taxon>
        <taxon>Metazoa</taxon>
        <taxon>Ecdysozoa</taxon>
        <taxon>Nematoda</taxon>
        <taxon>Enoplea</taxon>
        <taxon>Dorylaimia</taxon>
        <taxon>Trichinellida</taxon>
        <taxon>Trichinellidae</taxon>
        <taxon>Trichinella</taxon>
    </lineage>
</organism>
<name>A0A0V1AL87_TRISP</name>
<protein>
    <submittedName>
        <fullName evidence="1">Uncharacterized protein</fullName>
    </submittedName>
</protein>
<dbReference type="EMBL" id="JYDH01001208">
    <property type="protein sequence ID" value="KRY25068.1"/>
    <property type="molecule type" value="Genomic_DNA"/>
</dbReference>
<dbReference type="OrthoDB" id="10480707at2759"/>
<dbReference type="InParanoid" id="A0A0V1AL87"/>
<dbReference type="Proteomes" id="UP000054776">
    <property type="component" value="Unassembled WGS sequence"/>
</dbReference>
<gene>
    <name evidence="1" type="ORF">T01_2571</name>
</gene>
<evidence type="ECO:0000313" key="2">
    <source>
        <dbReference type="Proteomes" id="UP000054776"/>
    </source>
</evidence>
<keyword evidence="2" id="KW-1185">Reference proteome</keyword>
<reference evidence="1 2" key="1">
    <citation type="submission" date="2015-01" db="EMBL/GenBank/DDBJ databases">
        <title>Evolution of Trichinella species and genotypes.</title>
        <authorList>
            <person name="Korhonen P.K."/>
            <person name="Edoardo P."/>
            <person name="Giuseppe L.R."/>
            <person name="Gasser R.B."/>
        </authorList>
    </citation>
    <scope>NUCLEOTIDE SEQUENCE [LARGE SCALE GENOMIC DNA]</scope>
    <source>
        <strain evidence="1">ISS3</strain>
    </source>
</reference>
<accession>A0A0V1AL87</accession>